<evidence type="ECO:0000313" key="3">
    <source>
        <dbReference type="Proteomes" id="UP000321570"/>
    </source>
</evidence>
<name>A0A564YE24_HYMDI</name>
<proteinExistence type="predicted"/>
<keyword evidence="3" id="KW-1185">Reference proteome</keyword>
<feature type="non-terminal residue" evidence="2">
    <location>
        <position position="69"/>
    </location>
</feature>
<sequence length="69" mass="7457">MRHPKPEESESAASVAAANTAGPRNSVGVGYTHSSLISNHEKNVQAQIDVVHKLAFLGLKLILIVYPRH</sequence>
<protein>
    <submittedName>
        <fullName evidence="2">Uncharacterized protein</fullName>
    </submittedName>
</protein>
<dbReference type="EMBL" id="CABIJS010000177">
    <property type="protein sequence ID" value="VUZ45466.1"/>
    <property type="molecule type" value="Genomic_DNA"/>
</dbReference>
<evidence type="ECO:0000313" key="2">
    <source>
        <dbReference type="EMBL" id="VUZ45466.1"/>
    </source>
</evidence>
<accession>A0A564YE24</accession>
<dbReference type="Proteomes" id="UP000321570">
    <property type="component" value="Unassembled WGS sequence"/>
</dbReference>
<reference evidence="2 3" key="1">
    <citation type="submission" date="2019-07" db="EMBL/GenBank/DDBJ databases">
        <authorList>
            <person name="Jastrzebski P J."/>
            <person name="Paukszto L."/>
            <person name="Jastrzebski P J."/>
        </authorList>
    </citation>
    <scope>NUCLEOTIDE SEQUENCE [LARGE SCALE GENOMIC DNA]</scope>
    <source>
        <strain evidence="2 3">WMS-il1</strain>
    </source>
</reference>
<evidence type="ECO:0000256" key="1">
    <source>
        <dbReference type="SAM" id="MobiDB-lite"/>
    </source>
</evidence>
<gene>
    <name evidence="2" type="ORF">WMSIL1_LOCUS5565</name>
</gene>
<feature type="region of interest" description="Disordered" evidence="1">
    <location>
        <begin position="1"/>
        <end position="26"/>
    </location>
</feature>
<organism evidence="2 3">
    <name type="scientific">Hymenolepis diminuta</name>
    <name type="common">Rat tapeworm</name>
    <dbReference type="NCBI Taxonomy" id="6216"/>
    <lineage>
        <taxon>Eukaryota</taxon>
        <taxon>Metazoa</taxon>
        <taxon>Spiralia</taxon>
        <taxon>Lophotrochozoa</taxon>
        <taxon>Platyhelminthes</taxon>
        <taxon>Cestoda</taxon>
        <taxon>Eucestoda</taxon>
        <taxon>Cyclophyllidea</taxon>
        <taxon>Hymenolepididae</taxon>
        <taxon>Hymenolepis</taxon>
    </lineage>
</organism>
<dbReference type="AlphaFoldDB" id="A0A564YE24"/>